<dbReference type="Gene3D" id="3.40.50.1000">
    <property type="entry name" value="HAD superfamily/HAD-like"/>
    <property type="match status" value="1"/>
</dbReference>
<dbReference type="GO" id="GO:0016887">
    <property type="term" value="F:ATP hydrolysis activity"/>
    <property type="evidence" value="ECO:0007669"/>
    <property type="project" value="InterPro"/>
</dbReference>
<evidence type="ECO:0000256" key="7">
    <source>
        <dbReference type="ARBA" id="ARBA00022741"/>
    </source>
</evidence>
<dbReference type="InterPro" id="IPR006068">
    <property type="entry name" value="ATPase_P-typ_cation-transptr_C"/>
</dbReference>
<dbReference type="GO" id="GO:0046872">
    <property type="term" value="F:metal ion binding"/>
    <property type="evidence" value="ECO:0007669"/>
    <property type="project" value="UniProtKB-KW"/>
</dbReference>
<reference evidence="21" key="1">
    <citation type="submission" date="2023-07" db="EMBL/GenBank/DDBJ databases">
        <authorList>
            <consortium name="AG Swart"/>
            <person name="Singh M."/>
            <person name="Singh A."/>
            <person name="Seah K."/>
            <person name="Emmerich C."/>
        </authorList>
    </citation>
    <scope>NUCLEOTIDE SEQUENCE</scope>
    <source>
        <strain evidence="21">DP1</strain>
    </source>
</reference>
<feature type="transmembrane region" description="Helical" evidence="17">
    <location>
        <begin position="789"/>
        <end position="810"/>
    </location>
</feature>
<keyword evidence="5 17" id="KW-0812">Transmembrane</keyword>
<evidence type="ECO:0000256" key="16">
    <source>
        <dbReference type="SAM" id="MobiDB-lite"/>
    </source>
</evidence>
<name>A0AAD1XRT3_EUPCR</name>
<dbReference type="Gene3D" id="3.40.1110.10">
    <property type="entry name" value="Calcium-transporting ATPase, cytoplasmic domain N"/>
    <property type="match status" value="1"/>
</dbReference>
<evidence type="ECO:0000256" key="13">
    <source>
        <dbReference type="ARBA" id="ARBA00023065"/>
    </source>
</evidence>
<dbReference type="GO" id="GO:0005886">
    <property type="term" value="C:plasma membrane"/>
    <property type="evidence" value="ECO:0007669"/>
    <property type="project" value="TreeGrafter"/>
</dbReference>
<proteinExistence type="predicted"/>
<evidence type="ECO:0000259" key="20">
    <source>
        <dbReference type="Pfam" id="PF00690"/>
    </source>
</evidence>
<keyword evidence="13" id="KW-0406">Ion transport</keyword>
<dbReference type="SFLD" id="SFLDF00027">
    <property type="entry name" value="p-type_atpase"/>
    <property type="match status" value="1"/>
</dbReference>
<feature type="transmembrane region" description="Helical" evidence="17">
    <location>
        <begin position="298"/>
        <end position="320"/>
    </location>
</feature>
<dbReference type="SUPFAM" id="SSF81653">
    <property type="entry name" value="Calcium ATPase, transduction domain A"/>
    <property type="match status" value="1"/>
</dbReference>
<evidence type="ECO:0000256" key="2">
    <source>
        <dbReference type="ARBA" id="ARBA00012790"/>
    </source>
</evidence>
<dbReference type="PANTHER" id="PTHR24093:SF369">
    <property type="entry name" value="CALCIUM-TRANSPORTING ATPASE"/>
    <property type="match status" value="1"/>
</dbReference>
<evidence type="ECO:0000256" key="6">
    <source>
        <dbReference type="ARBA" id="ARBA00022723"/>
    </source>
</evidence>
<comment type="catalytic activity">
    <reaction evidence="15">
        <text>Ca(2+)(in) + ATP + H2O = Ca(2+)(out) + ADP + phosphate + H(+)</text>
        <dbReference type="Rhea" id="RHEA:18105"/>
        <dbReference type="ChEBI" id="CHEBI:15377"/>
        <dbReference type="ChEBI" id="CHEBI:15378"/>
        <dbReference type="ChEBI" id="CHEBI:29108"/>
        <dbReference type="ChEBI" id="CHEBI:30616"/>
        <dbReference type="ChEBI" id="CHEBI:43474"/>
        <dbReference type="ChEBI" id="CHEBI:456216"/>
        <dbReference type="EC" id="7.2.2.10"/>
    </reaction>
</comment>
<evidence type="ECO:0000259" key="19">
    <source>
        <dbReference type="Pfam" id="PF00689"/>
    </source>
</evidence>
<dbReference type="Pfam" id="PF00689">
    <property type="entry name" value="Cation_ATPase_C"/>
    <property type="match status" value="1"/>
</dbReference>
<feature type="compositionally biased region" description="Basic and acidic residues" evidence="16">
    <location>
        <begin position="225"/>
        <end position="234"/>
    </location>
</feature>
<evidence type="ECO:0000256" key="9">
    <source>
        <dbReference type="ARBA" id="ARBA00022840"/>
    </source>
</evidence>
<dbReference type="Pfam" id="PF00690">
    <property type="entry name" value="Cation_ATPase_N"/>
    <property type="match status" value="1"/>
</dbReference>
<keyword evidence="22" id="KW-1185">Reference proteome</keyword>
<keyword evidence="10" id="KW-0460">Magnesium</keyword>
<dbReference type="PRINTS" id="PR00119">
    <property type="entry name" value="CATATPASE"/>
</dbReference>
<keyword evidence="6" id="KW-0479">Metal-binding</keyword>
<keyword evidence="9" id="KW-0067">ATP-binding</keyword>
<evidence type="ECO:0000256" key="12">
    <source>
        <dbReference type="ARBA" id="ARBA00022989"/>
    </source>
</evidence>
<dbReference type="SUPFAM" id="SSF81660">
    <property type="entry name" value="Metal cation-transporting ATPase, ATP-binding domain N"/>
    <property type="match status" value="1"/>
</dbReference>
<keyword evidence="14 17" id="KW-0472">Membrane</keyword>
<evidence type="ECO:0000256" key="14">
    <source>
        <dbReference type="ARBA" id="ARBA00023136"/>
    </source>
</evidence>
<dbReference type="PROSITE" id="PS00154">
    <property type="entry name" value="ATPASE_E1_E2"/>
    <property type="match status" value="1"/>
</dbReference>
<sequence length="1062" mass="117702">MSLQEPLLDAGSEPKEFGVDKTTLMNLFETKNRISDDADVISNGRNKLAELGNSEGLLKALDSREHHGIDDTAGAIDKRAKKYGNNERRVIKTRGICEMIMEQLEDKILRILILAALVSLCIGIWQEGIEKGWIEGITIYLAVGIIITVTVGNDYVKEKQFRKLMEARENNYCTVIRNGKHEYISIYKLLVGDIVQISEGDSVPADIVLLRATKITADESNITGEPEHLEKTGLADEDEATPESDPFILAKSTIMSGKGVGVICAVGKCTQQGQAEEKLNTEAEVTPLQAKLEIIADFIGMVGIYAAIFTFFASAINLSVSKYLNGDEYLTLETVNKLLDCVILSITIVVVAVPEGLPLAVTISLAFSVMKMKKDNNLVRRLDASETMGGADQICSDKTGTLTQNKMSVVKCYTEDRIEDKIDHCTEDVKKNFFLNVGLNSTAQLLIDEENDGKEVRKGNQTECGLLDFIRKYGADYQEIRSTNEEIYGIPFSSSRKRMTTVTNSPFDTDKYIVLTKGASEIILALCTQYVGEGGVSEELEEGKVEEIKDKVIANFADQAYRTLTIAFKEISKEEYEKVYKDADSEDDTQMEEFLESELTLLSIVGIQDPLRDGIPEAVGRCKRAGVTVRMVTGDNLSTAKAIAKNAGILTEAEAKSKYAAIDGETFRNEVGGLIEVTDDKGKITEKVKHEHKFIEIISQLKVLARSSPQDKYLLVTGLRNQGAVVAVTGDGTNDAPALKKSDVGFAMGIAGTEVAKEASDIILLDDNFKTIITAIMWGRNIYASVRKFLQFQVTINIVAIFIAFIGGVVMGESPLTTVQLLWVNLIMDTFAALALATEPPKPELLEDKPHSRDDNIMNSVMWRNVIGQAIYQICVLCVLLFAGDMIFGVEKRGIDEKWNQQNGVHFTLIFHTFVMMQVFNEINCRKLGAREFNVFEGFFNNWLFLFIEIVTIIVQVGLVEVGGEAVKTSHLTLAQHGYCIAIGFGSIIFGFFLKLIPRRMFVFNLDDKSVERSGSIKGLTNLRKSSRLLQRKMTRVGSEKNLGEKEVAKFKALKSMKTYKY</sequence>
<dbReference type="AlphaFoldDB" id="A0AAD1XRT3"/>
<dbReference type="SFLD" id="SFLDG00002">
    <property type="entry name" value="C1.7:_P-type_atpase_like"/>
    <property type="match status" value="1"/>
</dbReference>
<dbReference type="SFLD" id="SFLDS00003">
    <property type="entry name" value="Haloacid_Dehalogenase"/>
    <property type="match status" value="1"/>
</dbReference>
<dbReference type="PANTHER" id="PTHR24093">
    <property type="entry name" value="CATION TRANSPORTING ATPASE"/>
    <property type="match status" value="1"/>
</dbReference>
<dbReference type="EMBL" id="CAMPGE010019183">
    <property type="protein sequence ID" value="CAI2377536.1"/>
    <property type="molecule type" value="Genomic_DNA"/>
</dbReference>
<evidence type="ECO:0000256" key="15">
    <source>
        <dbReference type="ARBA" id="ARBA00048694"/>
    </source>
</evidence>
<feature type="domain" description="Cation-transporting P-type ATPase C-terminal" evidence="19">
    <location>
        <begin position="814"/>
        <end position="997"/>
    </location>
</feature>
<feature type="domain" description="P-type ATPase A" evidence="18">
    <location>
        <begin position="170"/>
        <end position="276"/>
    </location>
</feature>
<keyword evidence="12 17" id="KW-1133">Transmembrane helix</keyword>
<dbReference type="Gene3D" id="2.70.150.10">
    <property type="entry name" value="Calcium-transporting ATPase, cytoplasmic transduction domain A"/>
    <property type="match status" value="1"/>
</dbReference>
<evidence type="ECO:0000256" key="11">
    <source>
        <dbReference type="ARBA" id="ARBA00022967"/>
    </source>
</evidence>
<feature type="domain" description="Cation-transporting P-type ATPase N-terminal" evidence="20">
    <location>
        <begin position="52"/>
        <end position="119"/>
    </location>
</feature>
<dbReference type="InterPro" id="IPR036412">
    <property type="entry name" value="HAD-like_sf"/>
</dbReference>
<dbReference type="InterPro" id="IPR008250">
    <property type="entry name" value="ATPase_P-typ_transduc_dom_A_sf"/>
</dbReference>
<dbReference type="InterPro" id="IPR023214">
    <property type="entry name" value="HAD_sf"/>
</dbReference>
<keyword evidence="8" id="KW-0106">Calcium</keyword>
<dbReference type="Pfam" id="PF13246">
    <property type="entry name" value="Cation_ATPase"/>
    <property type="match status" value="1"/>
</dbReference>
<evidence type="ECO:0000259" key="18">
    <source>
        <dbReference type="Pfam" id="PF00122"/>
    </source>
</evidence>
<feature type="transmembrane region" description="Helical" evidence="17">
    <location>
        <begin position="974"/>
        <end position="994"/>
    </location>
</feature>
<dbReference type="InterPro" id="IPR059000">
    <property type="entry name" value="ATPase_P-type_domA"/>
</dbReference>
<dbReference type="PRINTS" id="PR00121">
    <property type="entry name" value="NAKATPASE"/>
</dbReference>
<dbReference type="GO" id="GO:0005388">
    <property type="term" value="F:P-type calcium transporter activity"/>
    <property type="evidence" value="ECO:0007669"/>
    <property type="project" value="UniProtKB-EC"/>
</dbReference>
<keyword evidence="7" id="KW-0547">Nucleotide-binding</keyword>
<dbReference type="SUPFAM" id="SSF56784">
    <property type="entry name" value="HAD-like"/>
    <property type="match status" value="1"/>
</dbReference>
<dbReference type="InterPro" id="IPR018303">
    <property type="entry name" value="ATPase_P-typ_P_site"/>
</dbReference>
<evidence type="ECO:0000256" key="5">
    <source>
        <dbReference type="ARBA" id="ARBA00022692"/>
    </source>
</evidence>
<dbReference type="InterPro" id="IPR004014">
    <property type="entry name" value="ATPase_P-typ_cation-transptr_N"/>
</dbReference>
<accession>A0AAD1XRT3</accession>
<comment type="subcellular location">
    <subcellularLocation>
        <location evidence="1">Endomembrane system</location>
        <topology evidence="1">Multi-pass membrane protein</topology>
    </subcellularLocation>
</comment>
<evidence type="ECO:0000256" key="10">
    <source>
        <dbReference type="ARBA" id="ARBA00022842"/>
    </source>
</evidence>
<evidence type="ECO:0000313" key="21">
    <source>
        <dbReference type="EMBL" id="CAI2377536.1"/>
    </source>
</evidence>
<feature type="region of interest" description="Disordered" evidence="16">
    <location>
        <begin position="221"/>
        <end position="241"/>
    </location>
</feature>
<keyword evidence="11" id="KW-1278">Translocase</keyword>
<dbReference type="InterPro" id="IPR001757">
    <property type="entry name" value="P_typ_ATPase"/>
</dbReference>
<dbReference type="FunFam" id="1.20.1110.10:FF:000039">
    <property type="entry name" value="Calcium-transporting ATPase"/>
    <property type="match status" value="1"/>
</dbReference>
<evidence type="ECO:0000256" key="1">
    <source>
        <dbReference type="ARBA" id="ARBA00004127"/>
    </source>
</evidence>
<evidence type="ECO:0000313" key="22">
    <source>
        <dbReference type="Proteomes" id="UP001295684"/>
    </source>
</evidence>
<keyword evidence="3" id="KW-0813">Transport</keyword>
<feature type="transmembrane region" description="Helical" evidence="17">
    <location>
        <begin position="904"/>
        <end position="923"/>
    </location>
</feature>
<dbReference type="InterPro" id="IPR044492">
    <property type="entry name" value="P_typ_ATPase_HD_dom"/>
</dbReference>
<evidence type="ECO:0000256" key="3">
    <source>
        <dbReference type="ARBA" id="ARBA00022448"/>
    </source>
</evidence>
<dbReference type="CDD" id="cd02081">
    <property type="entry name" value="P-type_ATPase_Ca_PMCA-like"/>
    <property type="match status" value="1"/>
</dbReference>
<dbReference type="SUPFAM" id="SSF81665">
    <property type="entry name" value="Calcium ATPase, transmembrane domain M"/>
    <property type="match status" value="1"/>
</dbReference>
<dbReference type="GO" id="GO:0005524">
    <property type="term" value="F:ATP binding"/>
    <property type="evidence" value="ECO:0007669"/>
    <property type="project" value="UniProtKB-KW"/>
</dbReference>
<feature type="transmembrane region" description="Helical" evidence="17">
    <location>
        <begin position="943"/>
        <end position="962"/>
    </location>
</feature>
<dbReference type="InterPro" id="IPR023299">
    <property type="entry name" value="ATPase_P-typ_cyto_dom_N"/>
</dbReference>
<feature type="transmembrane region" description="Helical" evidence="17">
    <location>
        <begin position="861"/>
        <end position="884"/>
    </location>
</feature>
<evidence type="ECO:0000256" key="8">
    <source>
        <dbReference type="ARBA" id="ARBA00022837"/>
    </source>
</evidence>
<dbReference type="Proteomes" id="UP001295684">
    <property type="component" value="Unassembled WGS sequence"/>
</dbReference>
<evidence type="ECO:0000256" key="4">
    <source>
        <dbReference type="ARBA" id="ARBA00022568"/>
    </source>
</evidence>
<feature type="transmembrane region" description="Helical" evidence="17">
    <location>
        <begin position="342"/>
        <end position="367"/>
    </location>
</feature>
<keyword evidence="4" id="KW-0109">Calcium transport</keyword>
<dbReference type="Pfam" id="PF00122">
    <property type="entry name" value="E1-E2_ATPase"/>
    <property type="match status" value="1"/>
</dbReference>
<comment type="caution">
    <text evidence="21">The sequence shown here is derived from an EMBL/GenBank/DDBJ whole genome shotgun (WGS) entry which is preliminary data.</text>
</comment>
<gene>
    <name evidence="21" type="ORF">ECRASSUSDP1_LOCUS18922</name>
</gene>
<organism evidence="21 22">
    <name type="scientific">Euplotes crassus</name>
    <dbReference type="NCBI Taxonomy" id="5936"/>
    <lineage>
        <taxon>Eukaryota</taxon>
        <taxon>Sar</taxon>
        <taxon>Alveolata</taxon>
        <taxon>Ciliophora</taxon>
        <taxon>Intramacronucleata</taxon>
        <taxon>Spirotrichea</taxon>
        <taxon>Hypotrichia</taxon>
        <taxon>Euplotida</taxon>
        <taxon>Euplotidae</taxon>
        <taxon>Moneuplotes</taxon>
    </lineage>
</organism>
<dbReference type="EC" id="7.2.2.10" evidence="2"/>
<dbReference type="GO" id="GO:0012505">
    <property type="term" value="C:endomembrane system"/>
    <property type="evidence" value="ECO:0007669"/>
    <property type="project" value="UniProtKB-SubCell"/>
</dbReference>
<protein>
    <recommendedName>
        <fullName evidence="2">P-type Ca(2+) transporter</fullName>
        <ecNumber evidence="2">7.2.2.10</ecNumber>
    </recommendedName>
</protein>
<dbReference type="NCBIfam" id="TIGR01494">
    <property type="entry name" value="ATPase_P-type"/>
    <property type="match status" value="2"/>
</dbReference>
<feature type="transmembrane region" description="Helical" evidence="17">
    <location>
        <begin position="137"/>
        <end position="156"/>
    </location>
</feature>
<dbReference type="Gene3D" id="1.20.1110.10">
    <property type="entry name" value="Calcium-transporting ATPase, transmembrane domain"/>
    <property type="match status" value="1"/>
</dbReference>
<feature type="transmembrane region" description="Helical" evidence="17">
    <location>
        <begin position="108"/>
        <end position="125"/>
    </location>
</feature>
<evidence type="ECO:0000256" key="17">
    <source>
        <dbReference type="SAM" id="Phobius"/>
    </source>
</evidence>
<dbReference type="InterPro" id="IPR023298">
    <property type="entry name" value="ATPase_P-typ_TM_dom_sf"/>
</dbReference>